<name>A0AAF5Q714_WUCBA</name>
<reference evidence="1" key="2">
    <citation type="journal article" date="2016" name="Mol. Ecol.">
        <title>Population genomics of the filarial nematode parasite Wuchereria bancrofti from mosquitoes.</title>
        <authorList>
            <person name="Small S.T."/>
            <person name="Reimer L.J."/>
            <person name="Tisch D.J."/>
            <person name="King C.L."/>
            <person name="Christensen B.M."/>
            <person name="Siba P.M."/>
            <person name="Kazura J.W."/>
            <person name="Serre D."/>
            <person name="Zimmerman P.A."/>
        </authorList>
    </citation>
    <scope>NUCLEOTIDE SEQUENCE</scope>
    <source>
        <strain evidence="1">pt0022</strain>
    </source>
</reference>
<reference evidence="2" key="3">
    <citation type="submission" date="2024-02" db="UniProtKB">
        <authorList>
            <consortium name="WormBaseParasite"/>
        </authorList>
    </citation>
    <scope>IDENTIFICATION</scope>
    <source>
        <strain evidence="2">pt0022</strain>
    </source>
</reference>
<reference evidence="1" key="1">
    <citation type="submission" date="2015-03" db="EMBL/GenBank/DDBJ databases">
        <title>Wuchereria bancrofti Genome Sequencing Papua New Guinea Strain.</title>
        <authorList>
            <person name="Small S.T."/>
            <person name="Serre D."/>
            <person name="Zimmerman P.A."/>
        </authorList>
    </citation>
    <scope>NUCLEOTIDE SEQUENCE [LARGE SCALE GENOMIC DNA]</scope>
    <source>
        <strain evidence="1">pt0022</strain>
    </source>
</reference>
<evidence type="ECO:0008006" key="3">
    <source>
        <dbReference type="Google" id="ProtNLM"/>
    </source>
</evidence>
<sequence length="299" mass="34577">MVRVLRQLEAIGENVEQPIIETIITKLHTEPETSALIAMKQSKQIRDTATAEKIQSNKKSLNWLTNKKKRPCIFCNKNHWDSKCHIYSTVEQRIDRLKEINVCSNCFKIGHSKSDCRKTANCFYCKKSHNSALCTLRLMRKIVIKNSNTSVNSNTKIEEKRVLLRCKEVTVFNPDKPERFTLLHSKVGPIIAVSCCTDGLCRRNTFATKIFQENHRPDTQDDEQALEQFKKSITKKNGRCEVRWPWKPCKDKLSDNYGLCVNQELQKYDKIMQDQLRSGIIKEIQSQMNQDGIIQPATS</sequence>
<dbReference type="Proteomes" id="UP000093561">
    <property type="component" value="Unassembled WGS sequence"/>
</dbReference>
<evidence type="ECO:0000313" key="1">
    <source>
        <dbReference type="Proteomes" id="UP000093561"/>
    </source>
</evidence>
<protein>
    <recommendedName>
        <fullName evidence="3">CCHC-type domain-containing protein</fullName>
    </recommendedName>
</protein>
<accession>A0AAF5Q714</accession>
<organism evidence="1 2">
    <name type="scientific">Wuchereria bancrofti</name>
    <dbReference type="NCBI Taxonomy" id="6293"/>
    <lineage>
        <taxon>Eukaryota</taxon>
        <taxon>Metazoa</taxon>
        <taxon>Ecdysozoa</taxon>
        <taxon>Nematoda</taxon>
        <taxon>Chromadorea</taxon>
        <taxon>Rhabditida</taxon>
        <taxon>Spirurina</taxon>
        <taxon>Spiruromorpha</taxon>
        <taxon>Filarioidea</taxon>
        <taxon>Onchocercidae</taxon>
        <taxon>Wuchereria</taxon>
    </lineage>
</organism>
<dbReference type="AlphaFoldDB" id="A0AAF5Q714"/>
<dbReference type="WBParaSite" id="mrna-Wban_11036">
    <property type="protein sequence ID" value="mrna-Wban_11036"/>
    <property type="gene ID" value="Wban_11036"/>
</dbReference>
<proteinExistence type="predicted"/>
<evidence type="ECO:0000313" key="2">
    <source>
        <dbReference type="WBParaSite" id="mrna-Wban_11036"/>
    </source>
</evidence>